<dbReference type="EMBL" id="UGOD01000008">
    <property type="protein sequence ID" value="STX81669.1"/>
    <property type="molecule type" value="Genomic_DNA"/>
</dbReference>
<dbReference type="RefSeq" id="WP_115333024.1">
    <property type="nucleotide sequence ID" value="NZ_CAAAHP010000014.1"/>
</dbReference>
<gene>
    <name evidence="1" type="ORF">NCTC13316_03544</name>
    <name evidence="2" type="ORF">NCTC13316_03603</name>
</gene>
<dbReference type="Proteomes" id="UP000254794">
    <property type="component" value="Unassembled WGS sequence"/>
</dbReference>
<accession>A0A378KAY4</accession>
<dbReference type="AlphaFoldDB" id="A0A378KAY4"/>
<evidence type="ECO:0000313" key="2">
    <source>
        <dbReference type="EMBL" id="STX81728.1"/>
    </source>
</evidence>
<evidence type="ECO:0000313" key="1">
    <source>
        <dbReference type="EMBL" id="STX81669.1"/>
    </source>
</evidence>
<organism evidence="1 3">
    <name type="scientific">Legionella busanensis</name>
    <dbReference type="NCBI Taxonomy" id="190655"/>
    <lineage>
        <taxon>Bacteria</taxon>
        <taxon>Pseudomonadati</taxon>
        <taxon>Pseudomonadota</taxon>
        <taxon>Gammaproteobacteria</taxon>
        <taxon>Legionellales</taxon>
        <taxon>Legionellaceae</taxon>
        <taxon>Legionella</taxon>
    </lineage>
</organism>
<evidence type="ECO:0000313" key="3">
    <source>
        <dbReference type="Proteomes" id="UP000254794"/>
    </source>
</evidence>
<name>A0A378KAY4_9GAMM</name>
<protein>
    <submittedName>
        <fullName evidence="1">Uncharacterized protein</fullName>
    </submittedName>
</protein>
<reference evidence="1 3" key="1">
    <citation type="submission" date="2018-06" db="EMBL/GenBank/DDBJ databases">
        <authorList>
            <consortium name="Pathogen Informatics"/>
            <person name="Doyle S."/>
        </authorList>
    </citation>
    <scope>NUCLEOTIDE SEQUENCE [LARGE SCALE GENOMIC DNA]</scope>
    <source>
        <strain evidence="1 3">NCTC13316</strain>
    </source>
</reference>
<keyword evidence="3" id="KW-1185">Reference proteome</keyword>
<dbReference type="OrthoDB" id="5657039at2"/>
<proteinExistence type="predicted"/>
<sequence length="131" mass="15227">MKAIEKVIELEIERIRTKQPNDKRIDILNSTLKKINKTRLYSEIQYANNPHALKNCHREIEKTIKTELLDNGKLESPSWKERFVQGLLNALMSFSFGRSSGVSNTGLSFFKSKTQENVEEIYHFLNENKPS</sequence>
<dbReference type="EMBL" id="UGOD01000008">
    <property type="protein sequence ID" value="STX81728.1"/>
    <property type="molecule type" value="Genomic_DNA"/>
</dbReference>